<evidence type="ECO:0000313" key="4">
    <source>
        <dbReference type="Proteomes" id="UP000036503"/>
    </source>
</evidence>
<keyword evidence="1" id="KW-0472">Membrane</keyword>
<dbReference type="Pfam" id="PF08534">
    <property type="entry name" value="Redoxin"/>
    <property type="match status" value="1"/>
</dbReference>
<feature type="transmembrane region" description="Helical" evidence="1">
    <location>
        <begin position="12"/>
        <end position="30"/>
    </location>
</feature>
<dbReference type="AlphaFoldDB" id="A0A0J6ZNR9"/>
<dbReference type="InParanoid" id="A0A0J6ZNR9"/>
<keyword evidence="1" id="KW-0812">Transmembrane</keyword>
<dbReference type="InterPro" id="IPR036249">
    <property type="entry name" value="Thioredoxin-like_sf"/>
</dbReference>
<sequence>MKYKENTIRNKILFVIAILCAACILLYWPGKDVSIAEKEDIKKAEEAMLSETEMLAPDFVLTAADEHTVNMRKLYNEQPVYLLFWMSGSEACKEQLAAVQRVWNTYGKNIYFVVVSLDGNKQDAAAFMQDVLPDRPFYMASVSVADDYGVTAVPSSVLIAKGGQIARQHTGVMSGRELAYFIEKRMHDAAP</sequence>
<dbReference type="PANTHER" id="PTHR42852">
    <property type="entry name" value="THIOL:DISULFIDE INTERCHANGE PROTEIN DSBE"/>
    <property type="match status" value="1"/>
</dbReference>
<evidence type="ECO:0000256" key="1">
    <source>
        <dbReference type="SAM" id="Phobius"/>
    </source>
</evidence>
<keyword evidence="1" id="KW-1133">Transmembrane helix</keyword>
<evidence type="ECO:0000313" key="3">
    <source>
        <dbReference type="EMBL" id="KMO86516.1"/>
    </source>
</evidence>
<dbReference type="EMBL" id="LEKT01000021">
    <property type="protein sequence ID" value="KMO86516.1"/>
    <property type="molecule type" value="Genomic_DNA"/>
</dbReference>
<dbReference type="OrthoDB" id="1625052at2"/>
<dbReference type="RefSeq" id="WP_048514266.1">
    <property type="nucleotide sequence ID" value="NZ_LEKT01000021.1"/>
</dbReference>
<dbReference type="InterPro" id="IPR050553">
    <property type="entry name" value="Thioredoxin_ResA/DsbE_sf"/>
</dbReference>
<dbReference type="CDD" id="cd02966">
    <property type="entry name" value="TlpA_like_family"/>
    <property type="match status" value="1"/>
</dbReference>
<name>A0A0J6ZNR9_9FIRM</name>
<proteinExistence type="predicted"/>
<evidence type="ECO:0000259" key="2">
    <source>
        <dbReference type="PROSITE" id="PS51352"/>
    </source>
</evidence>
<dbReference type="SUPFAM" id="SSF52833">
    <property type="entry name" value="Thioredoxin-like"/>
    <property type="match status" value="1"/>
</dbReference>
<dbReference type="PANTHER" id="PTHR42852:SF17">
    <property type="entry name" value="THIOREDOXIN-LIKE PROTEIN HI_1115"/>
    <property type="match status" value="1"/>
</dbReference>
<dbReference type="STRING" id="39029.BSR42_00160"/>
<dbReference type="PROSITE" id="PS51352">
    <property type="entry name" value="THIOREDOXIN_2"/>
    <property type="match status" value="1"/>
</dbReference>
<dbReference type="InterPro" id="IPR013740">
    <property type="entry name" value="Redoxin"/>
</dbReference>
<dbReference type="Proteomes" id="UP000036503">
    <property type="component" value="Unassembled WGS sequence"/>
</dbReference>
<dbReference type="Gene3D" id="3.40.30.10">
    <property type="entry name" value="Glutaredoxin"/>
    <property type="match status" value="1"/>
</dbReference>
<feature type="domain" description="Thioredoxin" evidence="2">
    <location>
        <begin position="50"/>
        <end position="187"/>
    </location>
</feature>
<protein>
    <recommendedName>
        <fullName evidence="2">Thioredoxin domain-containing protein</fullName>
    </recommendedName>
</protein>
<gene>
    <name evidence="3" type="ORF">AB840_07755</name>
</gene>
<accession>A0A0J6ZNR9</accession>
<reference evidence="3 4" key="1">
    <citation type="submission" date="2015-06" db="EMBL/GenBank/DDBJ databases">
        <title>Draft genome sequence of beer spoilage bacterium Megasphaera cerevisiae type strain 20462.</title>
        <authorList>
            <person name="Kutumbaka K."/>
            <person name="Pasmowitz J."/>
            <person name="Mategko J."/>
            <person name="Reyes D."/>
            <person name="Friedrich A."/>
            <person name="Han S."/>
            <person name="Martens-Habbena W."/>
            <person name="Neal-McKinney J."/>
            <person name="Janagama H.K."/>
            <person name="Nadala C."/>
            <person name="Samadpour M."/>
        </authorList>
    </citation>
    <scope>NUCLEOTIDE SEQUENCE [LARGE SCALE GENOMIC DNA]</scope>
    <source>
        <strain evidence="3 4">DSM 20462</strain>
    </source>
</reference>
<organism evidence="3 4">
    <name type="scientific">Megasphaera cerevisiae DSM 20462</name>
    <dbReference type="NCBI Taxonomy" id="1122219"/>
    <lineage>
        <taxon>Bacteria</taxon>
        <taxon>Bacillati</taxon>
        <taxon>Bacillota</taxon>
        <taxon>Negativicutes</taxon>
        <taxon>Veillonellales</taxon>
        <taxon>Veillonellaceae</taxon>
        <taxon>Megasphaera</taxon>
    </lineage>
</organism>
<comment type="caution">
    <text evidence="3">The sequence shown here is derived from an EMBL/GenBank/DDBJ whole genome shotgun (WGS) entry which is preliminary data.</text>
</comment>
<dbReference type="InterPro" id="IPR013766">
    <property type="entry name" value="Thioredoxin_domain"/>
</dbReference>
<dbReference type="PATRIC" id="fig|1122219.3.peg.1227"/>
<keyword evidence="4" id="KW-1185">Reference proteome</keyword>
<dbReference type="GO" id="GO:0016491">
    <property type="term" value="F:oxidoreductase activity"/>
    <property type="evidence" value="ECO:0007669"/>
    <property type="project" value="InterPro"/>
</dbReference>